<dbReference type="EMBL" id="ACZR01000018">
    <property type="protein sequence ID" value="EEX49773.1"/>
    <property type="molecule type" value="Genomic_DNA"/>
</dbReference>
<organism evidence="3 4">
    <name type="scientific">Pasteurella dagmatis ATCC 43325</name>
    <dbReference type="NCBI Taxonomy" id="667128"/>
    <lineage>
        <taxon>Bacteria</taxon>
        <taxon>Pseudomonadati</taxon>
        <taxon>Pseudomonadota</taxon>
        <taxon>Gammaproteobacteria</taxon>
        <taxon>Pasteurellales</taxon>
        <taxon>Pasteurellaceae</taxon>
        <taxon>Pasteurella</taxon>
    </lineage>
</organism>
<dbReference type="HOGENOM" id="CLU_719390_0_0_6"/>
<dbReference type="Proteomes" id="UP000005519">
    <property type="component" value="Unassembled WGS sequence"/>
</dbReference>
<dbReference type="Pfam" id="PF20335">
    <property type="entry name" value="DUF6630"/>
    <property type="match status" value="1"/>
</dbReference>
<evidence type="ECO:0000259" key="2">
    <source>
        <dbReference type="Pfam" id="PF25134"/>
    </source>
</evidence>
<gene>
    <name evidence="3" type="ORF">HMPREF0621_1820</name>
</gene>
<accession>C9PS46</accession>
<protein>
    <submittedName>
        <fullName evidence="3">Uncharacterized protein</fullName>
    </submittedName>
</protein>
<sequence length="345" mass="40698">MESKMTLIEKLKKIEDYVLQHCQYRFYFAKSPFGMALKAQYYYYPEDIPEATKNLASHFLTQAGYEDFYTPLEELMNKANITPPSPAEMIEGGNWRFFAIKFNFFSPLNPALKKYYNTEYVTFICIPCQDHEGKDDMELLYTSPTTGNLFKEMRNSQLLDPSQDTYHAYLQLLEEAVDFMCEKLDIDAPEPIDITEALHDFTTLLNIHDKEEFIKRYQQIQEAPEKCLLDLVEQGYAEEGDKPELAFLSYRFLLQPMLDSFDTDWRIDNEELSEYLSDVIGKKFKLPKKALEPYEIVERLEKKSDYTLLNIETEQDLYSLFVCKQKDKKRILQLARRLDLDIVPF</sequence>
<evidence type="ECO:0000313" key="4">
    <source>
        <dbReference type="Proteomes" id="UP000005519"/>
    </source>
</evidence>
<comment type="caution">
    <text evidence="3">The sequence shown here is derived from an EMBL/GenBank/DDBJ whole genome shotgun (WGS) entry which is preliminary data.</text>
</comment>
<feature type="domain" description="DUF7821" evidence="2">
    <location>
        <begin position="9"/>
        <end position="187"/>
    </location>
</feature>
<dbReference type="AlphaFoldDB" id="C9PS46"/>
<keyword evidence="4" id="KW-1185">Reference proteome</keyword>
<evidence type="ECO:0000259" key="1">
    <source>
        <dbReference type="Pfam" id="PF20335"/>
    </source>
</evidence>
<evidence type="ECO:0000313" key="3">
    <source>
        <dbReference type="EMBL" id="EEX49773.1"/>
    </source>
</evidence>
<dbReference type="Pfam" id="PF25134">
    <property type="entry name" value="DUF7821"/>
    <property type="match status" value="1"/>
</dbReference>
<feature type="domain" description="DUF6630" evidence="1">
    <location>
        <begin position="198"/>
        <end position="344"/>
    </location>
</feature>
<dbReference type="InterPro" id="IPR046582">
    <property type="entry name" value="DUF6630"/>
</dbReference>
<name>C9PS46_9PAST</name>
<proteinExistence type="predicted"/>
<dbReference type="InterPro" id="IPR056723">
    <property type="entry name" value="DUF7821"/>
</dbReference>
<reference evidence="3 4" key="1">
    <citation type="submission" date="2009-10" db="EMBL/GenBank/DDBJ databases">
        <authorList>
            <person name="Muzny D."/>
            <person name="Qin X."/>
            <person name="Deng J."/>
            <person name="Jiang H."/>
            <person name="Liu Y."/>
            <person name="Qu J."/>
            <person name="Song X.-Z."/>
            <person name="Zhang L."/>
            <person name="Thornton R."/>
            <person name="Coyle M."/>
            <person name="Francisco L."/>
            <person name="Jackson L."/>
            <person name="Javaid M."/>
            <person name="Korchina V."/>
            <person name="Kovar C."/>
            <person name="Mata R."/>
            <person name="Mathew T."/>
            <person name="Ngo R."/>
            <person name="Nguyen L."/>
            <person name="Nguyen N."/>
            <person name="Okwuonu G."/>
            <person name="Ongeri F."/>
            <person name="Pham C."/>
            <person name="Simmons D."/>
            <person name="Wilczek-Boney K."/>
            <person name="Hale W."/>
            <person name="Jakkamsetti A."/>
            <person name="Pham P."/>
            <person name="Ruth R."/>
            <person name="San Lucas F."/>
            <person name="Warren J."/>
            <person name="Zhang J."/>
            <person name="Zhao Z."/>
            <person name="Zhou C."/>
            <person name="Zhu D."/>
            <person name="Lee S."/>
            <person name="Bess C."/>
            <person name="Blankenburg K."/>
            <person name="Forbes L."/>
            <person name="Fu Q."/>
            <person name="Gubbala S."/>
            <person name="Hirani K."/>
            <person name="Jayaseelan J.C."/>
            <person name="Lara F."/>
            <person name="Munidasa M."/>
            <person name="Palculict T."/>
            <person name="Patil S."/>
            <person name="Pu L.-L."/>
            <person name="Saada N."/>
            <person name="Tang L."/>
            <person name="Weissenberger G."/>
            <person name="Zhu Y."/>
            <person name="Hemphill L."/>
            <person name="Shang Y."/>
            <person name="Youmans B."/>
            <person name="Ayvaz T."/>
            <person name="Ross M."/>
            <person name="Santibanez J."/>
            <person name="Aqrawi P."/>
            <person name="Gross S."/>
            <person name="Joshi V."/>
            <person name="Fowler G."/>
            <person name="Nazareth L."/>
            <person name="Reid J."/>
            <person name="Worley K."/>
            <person name="Petrosino J."/>
            <person name="Highlander S."/>
            <person name="Gibbs R."/>
        </authorList>
    </citation>
    <scope>NUCLEOTIDE SEQUENCE [LARGE SCALE GENOMIC DNA]</scope>
    <source>
        <strain evidence="3 4">ATCC 43325</strain>
    </source>
</reference>